<dbReference type="InterPro" id="IPR036821">
    <property type="entry name" value="Peptide_deformylase_sf"/>
</dbReference>
<evidence type="ECO:0000256" key="2">
    <source>
        <dbReference type="HAMAP-Rule" id="MF_00163"/>
    </source>
</evidence>
<proteinExistence type="inferred from homology"/>
<keyword evidence="2" id="KW-0378">Hydrolase</keyword>
<dbReference type="EC" id="3.5.1.88" evidence="2"/>
<evidence type="ECO:0000256" key="1">
    <source>
        <dbReference type="ARBA" id="ARBA00010759"/>
    </source>
</evidence>
<name>A0A0K2SJZ1_LIMPI</name>
<evidence type="ECO:0000313" key="3">
    <source>
        <dbReference type="EMBL" id="BAS27436.1"/>
    </source>
</evidence>
<accession>A0A0K2SJZ1</accession>
<dbReference type="AlphaFoldDB" id="A0A0K2SJZ1"/>
<dbReference type="PATRIC" id="fig|1555112.3.peg.1622"/>
<comment type="function">
    <text evidence="2">Removes the formyl group from the N-terminal Met of newly synthesized proteins. Requires at least a dipeptide for an efficient rate of reaction. N-terminal L-methionine is a prerequisite for activity but the enzyme has broad specificity at other positions.</text>
</comment>
<comment type="catalytic activity">
    <reaction evidence="2">
        <text>N-terminal N-formyl-L-methionyl-[peptide] + H2O = N-terminal L-methionyl-[peptide] + formate</text>
        <dbReference type="Rhea" id="RHEA:24420"/>
        <dbReference type="Rhea" id="RHEA-COMP:10639"/>
        <dbReference type="Rhea" id="RHEA-COMP:10640"/>
        <dbReference type="ChEBI" id="CHEBI:15377"/>
        <dbReference type="ChEBI" id="CHEBI:15740"/>
        <dbReference type="ChEBI" id="CHEBI:49298"/>
        <dbReference type="ChEBI" id="CHEBI:64731"/>
        <dbReference type="EC" id="3.5.1.88"/>
    </reaction>
</comment>
<dbReference type="STRING" id="1555112.LIP_1589"/>
<dbReference type="NCBIfam" id="TIGR00079">
    <property type="entry name" value="pept_deformyl"/>
    <property type="match status" value="1"/>
</dbReference>
<dbReference type="PRINTS" id="PR01576">
    <property type="entry name" value="PDEFORMYLASE"/>
</dbReference>
<sequence>MAVRPIRLYPDAVLRRRGRTVERVTKRLARLAHDMAETMYQANGIGLAAPQVGEAVRLMVVDVGEGLTTFINPTVLERAGTDVDVEGCLSIPGITGYVERPAQVTVEALDLEGRPFRVQAEGLYARAIQHEIDHLNGVLFVDRASRIFREERREGEEEPVAVEIDRNELLRLEVAR</sequence>
<dbReference type="InterPro" id="IPR023635">
    <property type="entry name" value="Peptide_deformylase"/>
</dbReference>
<keyword evidence="2" id="KW-0648">Protein biosynthesis</keyword>
<evidence type="ECO:0000313" key="4">
    <source>
        <dbReference type="Proteomes" id="UP000065807"/>
    </source>
</evidence>
<keyword evidence="2" id="KW-0479">Metal-binding</keyword>
<comment type="similarity">
    <text evidence="1 2">Belongs to the polypeptide deformylase family.</text>
</comment>
<keyword evidence="4" id="KW-1185">Reference proteome</keyword>
<reference evidence="4" key="2">
    <citation type="journal article" date="2016" name="Int. J. Syst. Evol. Microbiol.">
        <title>Complete genome sequence and cell structure of Limnochorda pilosa, a Gram-negative spore-former within the phylum Firmicutes.</title>
        <authorList>
            <person name="Watanabe M."/>
            <person name="Kojima H."/>
            <person name="Fukui M."/>
        </authorList>
    </citation>
    <scope>NUCLEOTIDE SEQUENCE [LARGE SCALE GENOMIC DNA]</scope>
    <source>
        <strain evidence="4">HC45</strain>
    </source>
</reference>
<dbReference type="PANTHER" id="PTHR10458:SF22">
    <property type="entry name" value="PEPTIDE DEFORMYLASE"/>
    <property type="match status" value="1"/>
</dbReference>
<dbReference type="NCBIfam" id="NF001159">
    <property type="entry name" value="PRK00150.1-3"/>
    <property type="match status" value="1"/>
</dbReference>
<organism evidence="3 4">
    <name type="scientific">Limnochorda pilosa</name>
    <dbReference type="NCBI Taxonomy" id="1555112"/>
    <lineage>
        <taxon>Bacteria</taxon>
        <taxon>Bacillati</taxon>
        <taxon>Bacillota</taxon>
        <taxon>Limnochordia</taxon>
        <taxon>Limnochordales</taxon>
        <taxon>Limnochordaceae</taxon>
        <taxon>Limnochorda</taxon>
    </lineage>
</organism>
<dbReference type="GO" id="GO:0042586">
    <property type="term" value="F:peptide deformylase activity"/>
    <property type="evidence" value="ECO:0007669"/>
    <property type="project" value="UniProtKB-UniRule"/>
</dbReference>
<keyword evidence="2" id="KW-0408">Iron</keyword>
<dbReference type="CDD" id="cd00487">
    <property type="entry name" value="Pep_deformylase"/>
    <property type="match status" value="1"/>
</dbReference>
<feature type="binding site" evidence="2">
    <location>
        <position position="134"/>
    </location>
    <ligand>
        <name>Fe cation</name>
        <dbReference type="ChEBI" id="CHEBI:24875"/>
    </ligand>
</feature>
<dbReference type="KEGG" id="lpil:LIP_1589"/>
<protein>
    <recommendedName>
        <fullName evidence="2">Peptide deformylase</fullName>
        <shortName evidence="2">PDF</shortName>
        <ecNumber evidence="2">3.5.1.88</ecNumber>
    </recommendedName>
    <alternativeName>
        <fullName evidence="2">Polypeptide deformylase</fullName>
    </alternativeName>
</protein>
<dbReference type="EMBL" id="AP014924">
    <property type="protein sequence ID" value="BAS27436.1"/>
    <property type="molecule type" value="Genomic_DNA"/>
</dbReference>
<dbReference type="Proteomes" id="UP000065807">
    <property type="component" value="Chromosome"/>
</dbReference>
<gene>
    <name evidence="2" type="primary">def</name>
    <name evidence="3" type="ORF">LIP_1589</name>
</gene>
<dbReference type="GO" id="GO:0046872">
    <property type="term" value="F:metal ion binding"/>
    <property type="evidence" value="ECO:0007669"/>
    <property type="project" value="UniProtKB-KW"/>
</dbReference>
<dbReference type="OrthoDB" id="9784988at2"/>
<dbReference type="PIRSF" id="PIRSF004749">
    <property type="entry name" value="Pep_def"/>
    <property type="match status" value="1"/>
</dbReference>
<dbReference type="Pfam" id="PF01327">
    <property type="entry name" value="Pep_deformylase"/>
    <property type="match status" value="1"/>
</dbReference>
<dbReference type="PANTHER" id="PTHR10458">
    <property type="entry name" value="PEPTIDE DEFORMYLASE"/>
    <property type="match status" value="1"/>
</dbReference>
<dbReference type="SUPFAM" id="SSF56420">
    <property type="entry name" value="Peptide deformylase"/>
    <property type="match status" value="1"/>
</dbReference>
<dbReference type="HAMAP" id="MF_00163">
    <property type="entry name" value="Pep_deformylase"/>
    <property type="match status" value="1"/>
</dbReference>
<feature type="binding site" evidence="2">
    <location>
        <position position="130"/>
    </location>
    <ligand>
        <name>Fe cation</name>
        <dbReference type="ChEBI" id="CHEBI:24875"/>
    </ligand>
</feature>
<feature type="active site" evidence="2">
    <location>
        <position position="131"/>
    </location>
</feature>
<dbReference type="Gene3D" id="3.90.45.10">
    <property type="entry name" value="Peptide deformylase"/>
    <property type="match status" value="1"/>
</dbReference>
<feature type="binding site" evidence="2">
    <location>
        <position position="88"/>
    </location>
    <ligand>
        <name>Fe cation</name>
        <dbReference type="ChEBI" id="CHEBI:24875"/>
    </ligand>
</feature>
<reference evidence="4" key="1">
    <citation type="submission" date="2015-07" db="EMBL/GenBank/DDBJ databases">
        <title>Complete genome sequence and phylogenetic analysis of Limnochorda pilosa.</title>
        <authorList>
            <person name="Watanabe M."/>
            <person name="Kojima H."/>
            <person name="Fukui M."/>
        </authorList>
    </citation>
    <scope>NUCLEOTIDE SEQUENCE [LARGE SCALE GENOMIC DNA]</scope>
    <source>
        <strain evidence="4">HC45</strain>
    </source>
</reference>
<comment type="cofactor">
    <cofactor evidence="2">
        <name>Fe(2+)</name>
        <dbReference type="ChEBI" id="CHEBI:29033"/>
    </cofactor>
    <text evidence="2">Binds 1 Fe(2+) ion.</text>
</comment>
<dbReference type="GO" id="GO:0006412">
    <property type="term" value="P:translation"/>
    <property type="evidence" value="ECO:0007669"/>
    <property type="project" value="UniProtKB-UniRule"/>
</dbReference>
<dbReference type="RefSeq" id="WP_068136278.1">
    <property type="nucleotide sequence ID" value="NZ_AP014924.1"/>
</dbReference>